<proteinExistence type="predicted"/>
<reference evidence="1" key="1">
    <citation type="journal article" date="2023" name="Mol. Phylogenet. Evol.">
        <title>Genome-scale phylogeny and comparative genomics of the fungal order Sordariales.</title>
        <authorList>
            <person name="Hensen N."/>
            <person name="Bonometti L."/>
            <person name="Westerberg I."/>
            <person name="Brannstrom I.O."/>
            <person name="Guillou S."/>
            <person name="Cros-Aarteil S."/>
            <person name="Calhoun S."/>
            <person name="Haridas S."/>
            <person name="Kuo A."/>
            <person name="Mondo S."/>
            <person name="Pangilinan J."/>
            <person name="Riley R."/>
            <person name="LaButti K."/>
            <person name="Andreopoulos B."/>
            <person name="Lipzen A."/>
            <person name="Chen C."/>
            <person name="Yan M."/>
            <person name="Daum C."/>
            <person name="Ng V."/>
            <person name="Clum A."/>
            <person name="Steindorff A."/>
            <person name="Ohm R.A."/>
            <person name="Martin F."/>
            <person name="Silar P."/>
            <person name="Natvig D.O."/>
            <person name="Lalanne C."/>
            <person name="Gautier V."/>
            <person name="Ament-Velasquez S.L."/>
            <person name="Kruys A."/>
            <person name="Hutchinson M.I."/>
            <person name="Powell A.J."/>
            <person name="Barry K."/>
            <person name="Miller A.N."/>
            <person name="Grigoriev I.V."/>
            <person name="Debuchy R."/>
            <person name="Gladieux P."/>
            <person name="Hiltunen Thoren M."/>
            <person name="Johannesson H."/>
        </authorList>
    </citation>
    <scope>NUCLEOTIDE SEQUENCE</scope>
    <source>
        <strain evidence="1">CBS 757.83</strain>
    </source>
</reference>
<evidence type="ECO:0000313" key="1">
    <source>
        <dbReference type="EMBL" id="KAK4095824.1"/>
    </source>
</evidence>
<protein>
    <submittedName>
        <fullName evidence="1">Uncharacterized protein</fullName>
    </submittedName>
</protein>
<evidence type="ECO:0000313" key="2">
    <source>
        <dbReference type="Proteomes" id="UP001305647"/>
    </source>
</evidence>
<reference evidence="1" key="2">
    <citation type="submission" date="2023-05" db="EMBL/GenBank/DDBJ databases">
        <authorList>
            <consortium name="Lawrence Berkeley National Laboratory"/>
            <person name="Steindorff A."/>
            <person name="Hensen N."/>
            <person name="Bonometti L."/>
            <person name="Westerberg I."/>
            <person name="Brannstrom I.O."/>
            <person name="Guillou S."/>
            <person name="Cros-Aarteil S."/>
            <person name="Calhoun S."/>
            <person name="Haridas S."/>
            <person name="Kuo A."/>
            <person name="Mondo S."/>
            <person name="Pangilinan J."/>
            <person name="Riley R."/>
            <person name="Labutti K."/>
            <person name="Andreopoulos B."/>
            <person name="Lipzen A."/>
            <person name="Chen C."/>
            <person name="Yanf M."/>
            <person name="Daum C."/>
            <person name="Ng V."/>
            <person name="Clum A."/>
            <person name="Ohm R."/>
            <person name="Martin F."/>
            <person name="Silar P."/>
            <person name="Natvig D."/>
            <person name="Lalanne C."/>
            <person name="Gautier V."/>
            <person name="Ament-Velasquez S.L."/>
            <person name="Kruys A."/>
            <person name="Hutchinson M.I."/>
            <person name="Powell A.J."/>
            <person name="Barry K."/>
            <person name="Miller A.N."/>
            <person name="Grigoriev I.V."/>
            <person name="Debuchy R."/>
            <person name="Gladieux P."/>
            <person name="Thoren M.H."/>
            <person name="Johannesson H."/>
        </authorList>
    </citation>
    <scope>NUCLEOTIDE SEQUENCE</scope>
    <source>
        <strain evidence="1">CBS 757.83</strain>
    </source>
</reference>
<sequence>MYNSDHGLQVVETVFSGARRKRLKMAWQASLLVETALSLLEGTPVSFHSTEGVLGGVKEFLVRLFLLWNVKATDILAAFWNTTGGGTIGLALVPIDLLPWNVHKPVFEEMATLPAGEPPPALLSGSLRLAGWVSVGLAPGLVYSMSFA</sequence>
<dbReference type="Proteomes" id="UP001305647">
    <property type="component" value="Unassembled WGS sequence"/>
</dbReference>
<dbReference type="EMBL" id="MU863779">
    <property type="protein sequence ID" value="KAK4095824.1"/>
    <property type="molecule type" value="Genomic_DNA"/>
</dbReference>
<keyword evidence="2" id="KW-1185">Reference proteome</keyword>
<gene>
    <name evidence="1" type="ORF">N658DRAFT_511741</name>
</gene>
<comment type="caution">
    <text evidence="1">The sequence shown here is derived from an EMBL/GenBank/DDBJ whole genome shotgun (WGS) entry which is preliminary data.</text>
</comment>
<organism evidence="1 2">
    <name type="scientific">Parathielavia hyrcaniae</name>
    <dbReference type="NCBI Taxonomy" id="113614"/>
    <lineage>
        <taxon>Eukaryota</taxon>
        <taxon>Fungi</taxon>
        <taxon>Dikarya</taxon>
        <taxon>Ascomycota</taxon>
        <taxon>Pezizomycotina</taxon>
        <taxon>Sordariomycetes</taxon>
        <taxon>Sordariomycetidae</taxon>
        <taxon>Sordariales</taxon>
        <taxon>Chaetomiaceae</taxon>
        <taxon>Parathielavia</taxon>
    </lineage>
</organism>
<name>A0AAN6PSD1_9PEZI</name>
<accession>A0AAN6PSD1</accession>
<dbReference type="AlphaFoldDB" id="A0AAN6PSD1"/>